<evidence type="ECO:0000256" key="2">
    <source>
        <dbReference type="ARBA" id="ARBA00007524"/>
    </source>
</evidence>
<dbReference type="AlphaFoldDB" id="A0A917IIR0"/>
<evidence type="ECO:0000256" key="5">
    <source>
        <dbReference type="ARBA" id="ARBA00023136"/>
    </source>
</evidence>
<dbReference type="InterPro" id="IPR038330">
    <property type="entry name" value="TspO/MBR-related_sf"/>
</dbReference>
<dbReference type="GO" id="GO:0016020">
    <property type="term" value="C:membrane"/>
    <property type="evidence" value="ECO:0007669"/>
    <property type="project" value="UniProtKB-SubCell"/>
</dbReference>
<evidence type="ECO:0000256" key="4">
    <source>
        <dbReference type="ARBA" id="ARBA00022989"/>
    </source>
</evidence>
<dbReference type="EMBL" id="BMJY01000023">
    <property type="protein sequence ID" value="GGH50978.1"/>
    <property type="molecule type" value="Genomic_DNA"/>
</dbReference>
<accession>A0A917IIR0</accession>
<dbReference type="RefSeq" id="WP_188757218.1">
    <property type="nucleotide sequence ID" value="NZ_BMJY01000023.1"/>
</dbReference>
<dbReference type="Gene3D" id="1.20.1260.100">
    <property type="entry name" value="TspO/MBR protein"/>
    <property type="match status" value="1"/>
</dbReference>
<feature type="transmembrane region" description="Helical" evidence="6">
    <location>
        <begin position="92"/>
        <end position="113"/>
    </location>
</feature>
<sequence length="174" mass="18696">MSETRAAPGLRRQIVVAAILLLIVAAIAVVGSLANSGNAEGWYQDVRKVPWNPPGAVFGPVWTVLYIAIAAAGFLVWRAGQRQGADRARPWLVVYGVHLALNAAWSPAFFAGYPVLGPAAWWIAAAIIVLLVIAVAWLTAAAWRYSRIATILLAPYLLWLLFASTLNIGIIALN</sequence>
<evidence type="ECO:0000313" key="7">
    <source>
        <dbReference type="EMBL" id="GGH50978.1"/>
    </source>
</evidence>
<organism evidence="7 8">
    <name type="scientific">Microbacterium album</name>
    <dbReference type="NCBI Taxonomy" id="2053191"/>
    <lineage>
        <taxon>Bacteria</taxon>
        <taxon>Bacillati</taxon>
        <taxon>Actinomycetota</taxon>
        <taxon>Actinomycetes</taxon>
        <taxon>Micrococcales</taxon>
        <taxon>Microbacteriaceae</taxon>
        <taxon>Microbacterium</taxon>
    </lineage>
</organism>
<evidence type="ECO:0000256" key="3">
    <source>
        <dbReference type="ARBA" id="ARBA00022692"/>
    </source>
</evidence>
<dbReference type="CDD" id="cd15904">
    <property type="entry name" value="TSPO_MBR"/>
    <property type="match status" value="1"/>
</dbReference>
<dbReference type="PIRSF" id="PIRSF005859">
    <property type="entry name" value="PBR"/>
    <property type="match status" value="1"/>
</dbReference>
<comment type="subcellular location">
    <subcellularLocation>
        <location evidence="1">Membrane</location>
        <topology evidence="1">Multi-pass membrane protein</topology>
    </subcellularLocation>
</comment>
<feature type="transmembrane region" description="Helical" evidence="6">
    <location>
        <begin position="152"/>
        <end position="173"/>
    </location>
</feature>
<evidence type="ECO:0000313" key="8">
    <source>
        <dbReference type="Proteomes" id="UP000657592"/>
    </source>
</evidence>
<gene>
    <name evidence="7" type="primary">tspO</name>
    <name evidence="7" type="ORF">GCM10010921_30120</name>
</gene>
<protein>
    <submittedName>
        <fullName evidence="7">Tryptophan-rich sensory protein</fullName>
    </submittedName>
</protein>
<proteinExistence type="inferred from homology"/>
<reference evidence="7" key="2">
    <citation type="submission" date="2020-09" db="EMBL/GenBank/DDBJ databases">
        <authorList>
            <person name="Sun Q."/>
            <person name="Zhou Y."/>
        </authorList>
    </citation>
    <scope>NUCLEOTIDE SEQUENCE</scope>
    <source>
        <strain evidence="7">CGMCC 1.15794</strain>
    </source>
</reference>
<comment type="similarity">
    <text evidence="2">Belongs to the TspO/BZRP family.</text>
</comment>
<evidence type="ECO:0000256" key="6">
    <source>
        <dbReference type="SAM" id="Phobius"/>
    </source>
</evidence>
<dbReference type="PANTHER" id="PTHR10057:SF0">
    <property type="entry name" value="TRANSLOCATOR PROTEIN"/>
    <property type="match status" value="1"/>
</dbReference>
<feature type="transmembrane region" description="Helical" evidence="6">
    <location>
        <begin position="14"/>
        <end position="35"/>
    </location>
</feature>
<reference evidence="7" key="1">
    <citation type="journal article" date="2014" name="Int. J. Syst. Evol. Microbiol.">
        <title>Complete genome sequence of Corynebacterium casei LMG S-19264T (=DSM 44701T), isolated from a smear-ripened cheese.</title>
        <authorList>
            <consortium name="US DOE Joint Genome Institute (JGI-PGF)"/>
            <person name="Walter F."/>
            <person name="Albersmeier A."/>
            <person name="Kalinowski J."/>
            <person name="Ruckert C."/>
        </authorList>
    </citation>
    <scope>NUCLEOTIDE SEQUENCE</scope>
    <source>
        <strain evidence="7">CGMCC 1.15794</strain>
    </source>
</reference>
<feature type="transmembrane region" description="Helical" evidence="6">
    <location>
        <begin position="119"/>
        <end position="140"/>
    </location>
</feature>
<name>A0A917IIR0_9MICO</name>
<dbReference type="InterPro" id="IPR004307">
    <property type="entry name" value="TspO_MBR"/>
</dbReference>
<dbReference type="Pfam" id="PF03073">
    <property type="entry name" value="TspO_MBR"/>
    <property type="match status" value="1"/>
</dbReference>
<dbReference type="GO" id="GO:0033013">
    <property type="term" value="P:tetrapyrrole metabolic process"/>
    <property type="evidence" value="ECO:0007669"/>
    <property type="project" value="UniProtKB-ARBA"/>
</dbReference>
<dbReference type="PANTHER" id="PTHR10057">
    <property type="entry name" value="PERIPHERAL-TYPE BENZODIAZEPINE RECEPTOR"/>
    <property type="match status" value="1"/>
</dbReference>
<feature type="transmembrane region" description="Helical" evidence="6">
    <location>
        <begin position="55"/>
        <end position="80"/>
    </location>
</feature>
<dbReference type="Proteomes" id="UP000657592">
    <property type="component" value="Unassembled WGS sequence"/>
</dbReference>
<keyword evidence="5 6" id="KW-0472">Membrane</keyword>
<evidence type="ECO:0000256" key="1">
    <source>
        <dbReference type="ARBA" id="ARBA00004141"/>
    </source>
</evidence>
<keyword evidence="8" id="KW-1185">Reference proteome</keyword>
<keyword evidence="3 6" id="KW-0812">Transmembrane</keyword>
<keyword evidence="4 6" id="KW-1133">Transmembrane helix</keyword>
<comment type="caution">
    <text evidence="7">The sequence shown here is derived from an EMBL/GenBank/DDBJ whole genome shotgun (WGS) entry which is preliminary data.</text>
</comment>
<dbReference type="FunFam" id="1.20.1260.100:FF:000001">
    <property type="entry name" value="translocator protein 2"/>
    <property type="match status" value="1"/>
</dbReference>